<dbReference type="GO" id="GO:0003724">
    <property type="term" value="F:RNA helicase activity"/>
    <property type="evidence" value="ECO:0007669"/>
    <property type="project" value="InterPro"/>
</dbReference>
<keyword evidence="25" id="KW-1185">Reference proteome</keyword>
<evidence type="ECO:0000256" key="3">
    <source>
        <dbReference type="ARBA" id="ARBA00004147"/>
    </source>
</evidence>
<dbReference type="GO" id="GO:0046872">
    <property type="term" value="F:metal ion binding"/>
    <property type="evidence" value="ECO:0007669"/>
    <property type="project" value="UniProtKB-KW"/>
</dbReference>
<keyword evidence="7" id="KW-0808">Transferase</keyword>
<evidence type="ECO:0000259" key="23">
    <source>
        <dbReference type="PROSITE" id="PS52020"/>
    </source>
</evidence>
<keyword evidence="11" id="KW-0479">Metal-binding</keyword>
<dbReference type="GO" id="GO:0004519">
    <property type="term" value="F:endonuclease activity"/>
    <property type="evidence" value="ECO:0007669"/>
    <property type="project" value="UniProtKB-KW"/>
</dbReference>
<dbReference type="RefSeq" id="YP_009506307.1">
    <property type="nucleotide sequence ID" value="NC_038407.1"/>
</dbReference>
<evidence type="ECO:0000256" key="19">
    <source>
        <dbReference type="ARBA" id="ARBA00023268"/>
    </source>
</evidence>
<sequence>MSNRTVRKFCFTWNNYEFDAYAKCETFLNNFAKYGIVGEELCPSTGTPHLQGYVNLIKPTRFSTIKKHLHNAIHIEKANGSDEQNQTYCRKSGIFFEKGEPIKQGQRTDLQLLVKDTMEPSNTLKDIATKHPIAYIRYFRGIQELRRMVLPVPPRNYPTEVRYYWGPPGSGKSRRALQEATEISTNGIYYKPRGQWWDGYEQQSCVIIDDFYGWIKYDEILKICDRYPYKVQIKGGYEEFTSTHIWFTSNVDTDLLYKFNNYINTAFERRITIKEHITLS</sequence>
<dbReference type="SUPFAM" id="SSF52540">
    <property type="entry name" value="P-loop containing nucleoside triphosphate hydrolases"/>
    <property type="match status" value="1"/>
</dbReference>
<keyword evidence="14" id="KW-0378">Hydrolase</keyword>
<keyword evidence="6" id="KW-1048">Host nucleus</keyword>
<dbReference type="InterPro" id="IPR000605">
    <property type="entry name" value="Helicase_SF3_ssDNA/RNA_vir"/>
</dbReference>
<evidence type="ECO:0000256" key="10">
    <source>
        <dbReference type="ARBA" id="ARBA00022722"/>
    </source>
</evidence>
<dbReference type="GO" id="GO:0016779">
    <property type="term" value="F:nucleotidyltransferase activity"/>
    <property type="evidence" value="ECO:0007669"/>
    <property type="project" value="UniProtKB-KW"/>
</dbReference>
<dbReference type="GO" id="GO:0042025">
    <property type="term" value="C:host cell nucleus"/>
    <property type="evidence" value="ECO:0007669"/>
    <property type="project" value="UniProtKB-SubCell"/>
</dbReference>
<evidence type="ECO:0000256" key="22">
    <source>
        <dbReference type="ARBA" id="ARBA00049360"/>
    </source>
</evidence>
<comment type="cofactor">
    <cofactor evidence="1">
        <name>Mn(2+)</name>
        <dbReference type="ChEBI" id="CHEBI:29035"/>
    </cofactor>
</comment>
<keyword evidence="10" id="KW-0540">Nuclease</keyword>
<evidence type="ECO:0000313" key="24">
    <source>
        <dbReference type="EMBL" id="ADD62461.1"/>
    </source>
</evidence>
<evidence type="ECO:0000256" key="18">
    <source>
        <dbReference type="ARBA" id="ARBA00023125"/>
    </source>
</evidence>
<evidence type="ECO:0000256" key="16">
    <source>
        <dbReference type="ARBA" id="ARBA00022840"/>
    </source>
</evidence>
<reference evidence="24 25" key="1">
    <citation type="journal article" date="2010" name="J. Virol.">
        <title>Multiple diverse circoviruses infect farm animals and are commonly found in human and chimpanzee feces.</title>
        <authorList>
            <person name="Li L."/>
            <person name="Kapoor A."/>
            <person name="Slikas B."/>
            <person name="Bamidele O.S."/>
            <person name="Wang C."/>
            <person name="Shaukat S."/>
            <person name="Masroor M.A."/>
            <person name="Wilson M.L."/>
            <person name="Ndjango J.B."/>
            <person name="Peeters M."/>
            <person name="Gross-Camp N.D."/>
            <person name="Muller M.N."/>
            <person name="Hahn B.H."/>
            <person name="Wolfe N.D."/>
            <person name="Triki H."/>
            <person name="Bartkus J."/>
            <person name="Zaidi S.Z."/>
            <person name="Delwart E."/>
        </authorList>
    </citation>
    <scope>NUCLEOTIDE SEQUENCE [LARGE SCALE GENOMIC DNA]</scope>
    <source>
        <strain evidence="24">Chimp11</strain>
    </source>
</reference>
<evidence type="ECO:0000256" key="8">
    <source>
        <dbReference type="ARBA" id="ARBA00022695"/>
    </source>
</evidence>
<keyword evidence="19" id="KW-0511">Multifunctional enzyme</keyword>
<dbReference type="InterPro" id="IPR049912">
    <property type="entry name" value="CRESS_DNA_REP"/>
</dbReference>
<dbReference type="InterPro" id="IPR027417">
    <property type="entry name" value="P-loop_NTPase"/>
</dbReference>
<dbReference type="PROSITE" id="PS52020">
    <property type="entry name" value="CRESS_DNA_REP"/>
    <property type="match status" value="1"/>
</dbReference>
<dbReference type="GO" id="GO:0003723">
    <property type="term" value="F:RNA binding"/>
    <property type="evidence" value="ECO:0007669"/>
    <property type="project" value="InterPro"/>
</dbReference>
<dbReference type="EMBL" id="GQ404849">
    <property type="protein sequence ID" value="ADD62461.1"/>
    <property type="molecule type" value="Genomic_DNA"/>
</dbReference>
<evidence type="ECO:0000256" key="14">
    <source>
        <dbReference type="ARBA" id="ARBA00022801"/>
    </source>
</evidence>
<evidence type="ECO:0000256" key="4">
    <source>
        <dbReference type="ARBA" id="ARBA00008545"/>
    </source>
</evidence>
<evidence type="ECO:0000256" key="12">
    <source>
        <dbReference type="ARBA" id="ARBA00022741"/>
    </source>
</evidence>
<evidence type="ECO:0000256" key="13">
    <source>
        <dbReference type="ARBA" id="ARBA00022759"/>
    </source>
</evidence>
<keyword evidence="12" id="KW-0547">Nucleotide-binding</keyword>
<keyword evidence="18" id="KW-0238">DNA-binding</keyword>
<dbReference type="Pfam" id="PF00910">
    <property type="entry name" value="RNA_helicase"/>
    <property type="match status" value="1"/>
</dbReference>
<evidence type="ECO:0000256" key="9">
    <source>
        <dbReference type="ARBA" id="ARBA00022705"/>
    </source>
</evidence>
<evidence type="ECO:0000313" key="25">
    <source>
        <dbReference type="Proteomes" id="UP000148464"/>
    </source>
</evidence>
<evidence type="ECO:0000256" key="1">
    <source>
        <dbReference type="ARBA" id="ARBA00001936"/>
    </source>
</evidence>
<dbReference type="KEGG" id="vg:37617144"/>
<evidence type="ECO:0000256" key="5">
    <source>
        <dbReference type="ARBA" id="ARBA00014531"/>
    </source>
</evidence>
<keyword evidence="16" id="KW-0067">ATP-binding</keyword>
<keyword evidence="13" id="KW-0255">Endonuclease</keyword>
<gene>
    <name evidence="24" type="primary">rep</name>
</gene>
<protein>
    <recommendedName>
        <fullName evidence="5">Replication-associated protein</fullName>
    </recommendedName>
    <alternativeName>
        <fullName evidence="20">ATP-dependent helicase Rep</fullName>
    </alternativeName>
    <alternativeName>
        <fullName evidence="21">RepP</fullName>
    </alternativeName>
</protein>
<dbReference type="GeneID" id="37617144"/>
<organism evidence="24 25">
    <name type="scientific">Cyclovirus Chimp11</name>
    <dbReference type="NCBI Taxonomy" id="742920"/>
    <lineage>
        <taxon>Viruses</taxon>
        <taxon>Monodnaviria</taxon>
        <taxon>Shotokuvirae</taxon>
        <taxon>Cressdnaviricota</taxon>
        <taxon>Arfiviricetes</taxon>
        <taxon>Cirlivirales</taxon>
        <taxon>Circoviridae</taxon>
        <taxon>Cyclovirus</taxon>
        <taxon>Cyclovirus sokwe</taxon>
        <taxon>Chimpanzee associated cyclovirus 1</taxon>
    </lineage>
</organism>
<evidence type="ECO:0000256" key="21">
    <source>
        <dbReference type="ARBA" id="ARBA00032243"/>
    </source>
</evidence>
<proteinExistence type="inferred from homology"/>
<comment type="cofactor">
    <cofactor evidence="2">
        <name>Mg(2+)</name>
        <dbReference type="ChEBI" id="CHEBI:18420"/>
    </cofactor>
</comment>
<comment type="subcellular location">
    <subcellularLocation>
        <location evidence="3">Host nucleus</location>
    </subcellularLocation>
</comment>
<dbReference type="OrthoDB" id="9195at10239"/>
<dbReference type="Gene3D" id="3.40.1310.20">
    <property type="match status" value="1"/>
</dbReference>
<evidence type="ECO:0000256" key="15">
    <source>
        <dbReference type="ARBA" id="ARBA00022806"/>
    </source>
</evidence>
<dbReference type="GO" id="GO:0005524">
    <property type="term" value="F:ATP binding"/>
    <property type="evidence" value="ECO:0007669"/>
    <property type="project" value="UniProtKB-KW"/>
</dbReference>
<accession>D4N3P6</accession>
<dbReference type="GO" id="GO:0003677">
    <property type="term" value="F:DNA binding"/>
    <property type="evidence" value="ECO:0007669"/>
    <property type="project" value="UniProtKB-KW"/>
</dbReference>
<comment type="similarity">
    <text evidence="4">Belongs to the nanoviruses/circoviruses replication-associated protein family.</text>
</comment>
<keyword evidence="17" id="KW-0190">Covalent protein-DNA linkage</keyword>
<evidence type="ECO:0000256" key="20">
    <source>
        <dbReference type="ARBA" id="ARBA00030754"/>
    </source>
</evidence>
<feature type="domain" description="CRESS-DNA virus Rep endonuclease" evidence="23">
    <location>
        <begin position="3"/>
        <end position="101"/>
    </location>
</feature>
<name>D4N3P6_9CIRC</name>
<evidence type="ECO:0000256" key="17">
    <source>
        <dbReference type="ARBA" id="ARBA00023124"/>
    </source>
</evidence>
<evidence type="ECO:0000256" key="2">
    <source>
        <dbReference type="ARBA" id="ARBA00001946"/>
    </source>
</evidence>
<evidence type="ECO:0000256" key="7">
    <source>
        <dbReference type="ARBA" id="ARBA00022679"/>
    </source>
</evidence>
<evidence type="ECO:0000256" key="11">
    <source>
        <dbReference type="ARBA" id="ARBA00022723"/>
    </source>
</evidence>
<dbReference type="GO" id="GO:0006260">
    <property type="term" value="P:DNA replication"/>
    <property type="evidence" value="ECO:0007669"/>
    <property type="project" value="UniProtKB-KW"/>
</dbReference>
<keyword evidence="15" id="KW-0347">Helicase</keyword>
<comment type="catalytic activity">
    <reaction evidence="22">
        <text>ATP + H2O = ADP + phosphate + H(+)</text>
        <dbReference type="Rhea" id="RHEA:13065"/>
        <dbReference type="ChEBI" id="CHEBI:15377"/>
        <dbReference type="ChEBI" id="CHEBI:15378"/>
        <dbReference type="ChEBI" id="CHEBI:30616"/>
        <dbReference type="ChEBI" id="CHEBI:43474"/>
        <dbReference type="ChEBI" id="CHEBI:456216"/>
    </reaction>
</comment>
<keyword evidence="9" id="KW-0235">DNA replication</keyword>
<evidence type="ECO:0000256" key="6">
    <source>
        <dbReference type="ARBA" id="ARBA00022562"/>
    </source>
</evidence>
<keyword evidence="8" id="KW-0548">Nucleotidyltransferase</keyword>
<dbReference type="Pfam" id="PF02407">
    <property type="entry name" value="Viral_Rep"/>
    <property type="match status" value="1"/>
</dbReference>
<dbReference type="GO" id="GO:0016787">
    <property type="term" value="F:hydrolase activity"/>
    <property type="evidence" value="ECO:0007669"/>
    <property type="project" value="UniProtKB-KW"/>
</dbReference>
<dbReference type="Proteomes" id="UP000148464">
    <property type="component" value="Segment"/>
</dbReference>